<gene>
    <name evidence="1" type="ORF">BK049_15265</name>
</gene>
<proteinExistence type="predicted"/>
<dbReference type="GO" id="GO:0003677">
    <property type="term" value="F:DNA binding"/>
    <property type="evidence" value="ECO:0007669"/>
    <property type="project" value="UniProtKB-KW"/>
</dbReference>
<keyword evidence="1" id="KW-0238">DNA-binding</keyword>
<dbReference type="Proteomes" id="UP000177709">
    <property type="component" value="Chromosome"/>
</dbReference>
<evidence type="ECO:0000313" key="2">
    <source>
        <dbReference type="Proteomes" id="UP000177709"/>
    </source>
</evidence>
<dbReference type="RefSeq" id="WP_008356129.1">
    <property type="nucleotide sequence ID" value="NZ_AMSH01000007.1"/>
</dbReference>
<protein>
    <submittedName>
        <fullName evidence="1">DNA-binding protein</fullName>
    </submittedName>
</protein>
<evidence type="ECO:0000313" key="1">
    <source>
        <dbReference type="EMBL" id="AOZ89929.1"/>
    </source>
</evidence>
<accession>A0AAC9INR6</accession>
<dbReference type="EMBL" id="CP017786">
    <property type="protein sequence ID" value="AOZ89929.1"/>
    <property type="molecule type" value="Genomic_DNA"/>
</dbReference>
<organism evidence="1 2">
    <name type="scientific">Bacillus xiamenensis</name>
    <dbReference type="NCBI Taxonomy" id="1178537"/>
    <lineage>
        <taxon>Bacteria</taxon>
        <taxon>Bacillati</taxon>
        <taxon>Bacillota</taxon>
        <taxon>Bacilli</taxon>
        <taxon>Bacillales</taxon>
        <taxon>Bacillaceae</taxon>
        <taxon>Bacillus</taxon>
    </lineage>
</organism>
<dbReference type="KEGG" id="bxi:BK049_15265"/>
<name>A0AAC9INR6_9BACI</name>
<reference evidence="1 2" key="1">
    <citation type="submission" date="2016-10" db="EMBL/GenBank/DDBJ databases">
        <title>Whole genome sequence of hyper active fibrinolysis bacterium Bacillus pumilus strain VV3 isolated from fermented rice.</title>
        <authorList>
            <person name="Mariadas V.A."/>
            <person name="Vijayaraghavan P."/>
            <person name="Dhandapani V."/>
        </authorList>
    </citation>
    <scope>NUCLEOTIDE SEQUENCE [LARGE SCALE GENOMIC DNA]</scope>
    <source>
        <strain evidence="1 2">VV3</strain>
    </source>
</reference>
<sequence>MAEPKMLDCLNKIRNVLKGTITREQVSDWAEIYVSADDPKIDDDQVWDMLILLSGIDLKDSPNSYLHPVEDLNDWLEEYK</sequence>
<dbReference type="AlphaFoldDB" id="A0AAC9INR6"/>